<feature type="compositionally biased region" description="Basic and acidic residues" evidence="1">
    <location>
        <begin position="218"/>
        <end position="227"/>
    </location>
</feature>
<dbReference type="Pfam" id="PF17110">
    <property type="entry name" value="TFB6"/>
    <property type="match status" value="1"/>
</dbReference>
<organism evidence="2 3">
    <name type="scientific">Hortaea werneckii</name>
    <name type="common">Black yeast</name>
    <name type="synonym">Cladosporium werneckii</name>
    <dbReference type="NCBI Taxonomy" id="91943"/>
    <lineage>
        <taxon>Eukaryota</taxon>
        <taxon>Fungi</taxon>
        <taxon>Dikarya</taxon>
        <taxon>Ascomycota</taxon>
        <taxon>Pezizomycotina</taxon>
        <taxon>Dothideomycetes</taxon>
        <taxon>Dothideomycetidae</taxon>
        <taxon>Mycosphaerellales</taxon>
        <taxon>Teratosphaeriaceae</taxon>
        <taxon>Hortaea</taxon>
    </lineage>
</organism>
<dbReference type="EMBL" id="QWIT01000160">
    <property type="protein sequence ID" value="RMZ29580.1"/>
    <property type="molecule type" value="Genomic_DNA"/>
</dbReference>
<dbReference type="OrthoDB" id="27934at2759"/>
<evidence type="ECO:0000256" key="1">
    <source>
        <dbReference type="SAM" id="MobiDB-lite"/>
    </source>
</evidence>
<sequence length="610" mass="67273">MSSPLSVKRRKFDDASKTLKKPFVSPLRKSPAQRPPVKEDHKPRNAPYTPSTLAHTVSAADRNTIPNSDSKVSDSTPATPAPLPKSQSLHKRPGFTTSSRRADPAELAVQKALTSLELQIRSLRTDVDALKQSEQISTSNTDAELEQLTDKWRLASQQASEELFGHVKERVCRMGGVAAWRESEKQKFERSHGMGAFAPEPEESDDADCEFDSQGEELPEKEQEFRKAEKRRVKQEALDAADLPSAMEQQMGSSEGGKKMVWQEDVKDDDSFTMDMMLRSLNIELDVIGELHAKPARDFTSALSFCLRLIKHGHCIMCQQKPYQNMPSSPQPAGAGGSLLSPAPSSTNASTVTPSTLPHPRPSPLRPGGSKESAFIRHVDTRILHIQRRFAKRTTPSDLHLTNHGPVEPPKGDAWGDVKGYATMKEACRDIRELADIIWVSGTPGLQVPYLISLALLVGNLVTAMPPSPRSLFRLLGKLDHAFASLIQGRDVESGEVLPGFEGRRGVSGTEKVRIRSLVERTRVGVVESFKRGEFEFEGVDEEEDGEGNRMEVDEDDGGLVLENGDPNAEEEEEDDSFDMQLARVYDRTIQELGDSLEGPAIGIVTEPRG</sequence>
<gene>
    <name evidence="2" type="ORF">D0859_06323</name>
</gene>
<feature type="region of interest" description="Disordered" evidence="1">
    <location>
        <begin position="1"/>
        <end position="104"/>
    </location>
</feature>
<protein>
    <submittedName>
        <fullName evidence="2">Uncharacterized protein</fullName>
    </submittedName>
</protein>
<evidence type="ECO:0000313" key="2">
    <source>
        <dbReference type="EMBL" id="RMZ29580.1"/>
    </source>
</evidence>
<feature type="compositionally biased region" description="Acidic residues" evidence="1">
    <location>
        <begin position="568"/>
        <end position="577"/>
    </location>
</feature>
<dbReference type="Proteomes" id="UP000281677">
    <property type="component" value="Unassembled WGS sequence"/>
</dbReference>
<feature type="compositionally biased region" description="Acidic residues" evidence="1">
    <location>
        <begin position="200"/>
        <end position="217"/>
    </location>
</feature>
<feature type="compositionally biased region" description="Polar residues" evidence="1">
    <location>
        <begin position="64"/>
        <end position="78"/>
    </location>
</feature>
<feature type="region of interest" description="Disordered" evidence="1">
    <location>
        <begin position="195"/>
        <end position="258"/>
    </location>
</feature>
<dbReference type="AlphaFoldDB" id="A0A3M7IVR9"/>
<comment type="caution">
    <text evidence="2">The sequence shown here is derived from an EMBL/GenBank/DDBJ whole genome shotgun (WGS) entry which is preliminary data.</text>
</comment>
<reference evidence="2 3" key="1">
    <citation type="journal article" date="2018" name="BMC Genomics">
        <title>Genomic evidence for intraspecific hybridization in a clonal and extremely halotolerant yeast.</title>
        <authorList>
            <person name="Gostincar C."/>
            <person name="Stajich J.E."/>
            <person name="Zupancic J."/>
            <person name="Zalar P."/>
            <person name="Gunde-Cimerman N."/>
        </authorList>
    </citation>
    <scope>NUCLEOTIDE SEQUENCE [LARGE SCALE GENOMIC DNA]</scope>
    <source>
        <strain evidence="2 3">EXF-120</strain>
    </source>
</reference>
<name>A0A3M7IVR9_HORWE</name>
<feature type="compositionally biased region" description="Polar residues" evidence="1">
    <location>
        <begin position="343"/>
        <end position="356"/>
    </location>
</feature>
<dbReference type="PANTHER" id="PTHR37781:SF1">
    <property type="entry name" value="ADR380WP"/>
    <property type="match status" value="1"/>
</dbReference>
<evidence type="ECO:0000313" key="3">
    <source>
        <dbReference type="Proteomes" id="UP000281677"/>
    </source>
</evidence>
<accession>A0A3M7IVR9</accession>
<dbReference type="GO" id="GO:0005675">
    <property type="term" value="C:transcription factor TFIIH holo complex"/>
    <property type="evidence" value="ECO:0007669"/>
    <property type="project" value="TreeGrafter"/>
</dbReference>
<dbReference type="InterPro" id="IPR031349">
    <property type="entry name" value="Tfb6"/>
</dbReference>
<feature type="region of interest" description="Disordered" evidence="1">
    <location>
        <begin position="540"/>
        <end position="577"/>
    </location>
</feature>
<dbReference type="VEuPathDB" id="FungiDB:BTJ68_12530"/>
<dbReference type="Gene3D" id="6.10.140.1020">
    <property type="match status" value="1"/>
</dbReference>
<dbReference type="PANTHER" id="PTHR37781">
    <property type="entry name" value="TFIIH COMPLEX SUBUNIT"/>
    <property type="match status" value="1"/>
</dbReference>
<proteinExistence type="predicted"/>
<dbReference type="VEuPathDB" id="FungiDB:BTJ68_01247"/>
<feature type="region of interest" description="Disordered" evidence="1">
    <location>
        <begin position="324"/>
        <end position="372"/>
    </location>
</feature>